<dbReference type="AlphaFoldDB" id="W7QDJ1"/>
<sequence length="699" mass="75037">MLNNGVKHMNMMKKTLLVSAVLTALTGCEEDYKGKPAAGENVAPTHSGNISATFHEKDSVKRVYLLGTTQGLATGKDDNGTLVATDANGDYLQIKNLQASTEDLTGFAINDGIIVVRPSELVDSLDTGETKSVTFTYEISDGDLSVARTATINVEGEDFAPEVSAIPLVANYTKDVTSGNVDLLLGVTDADNEPLTASNIQADSNNPFDIPVSIDNNQASFDIASVKNQIPDGQKLTFSFSYDIKDHNHTVSRNFTVNLLGVSDVPGAPLVGNYFINDTLDETAEIKTYDLIEGAIDREGDAIVVQDFTVNGDAGLVYGFELNGTDLTFNPRAFLSEVAAGESKQLLVKYKVADDKGNISDGEKELAITLNGVESNIFAQNGFDYNFESSKSLSEDGTGWQVQGWPGGAVQKLAASARSGSFGLSFAQESAVKLPMKLEPQRQYYLSTWYKKSSTAKPDFFLVQPEGAILWNNGTRPWLAAADSWQEVIIPVDSTDSKYSDMTLEAGGFLYILNGSGVEWTDAPSDIDDVSFVDITNFGGEAYTALETGVGSFEDPAATIATNGEGTVEIKASAKNSGEYGLFVDTSGKTEYAVNVELPIKAGAIKAGGRYMLEFDMHHINGPEAASTAYDVTISTANGQVLAYGSTWGNWYQTTRVNINTEAATGSPDWANEEVKLTILLKAADAQFNIDNVRLYDIP</sequence>
<dbReference type="eggNOG" id="COG2931">
    <property type="taxonomic scope" value="Bacteria"/>
</dbReference>
<keyword evidence="2" id="KW-1185">Reference proteome</keyword>
<dbReference type="Proteomes" id="UP000019276">
    <property type="component" value="Unassembled WGS sequence"/>
</dbReference>
<reference evidence="1 2" key="1">
    <citation type="journal article" date="2014" name="Genome Announc.">
        <title>Draft Genome Sequence of the Agar-Degrading Bacterium Catenovulum sp. Strain DS-2, Isolated from Intestines of Haliotis diversicolor.</title>
        <authorList>
            <person name="Shan D."/>
            <person name="Li X."/>
            <person name="Gu Z."/>
            <person name="Wei G."/>
            <person name="Gao Z."/>
            <person name="Shao Z."/>
        </authorList>
    </citation>
    <scope>NUCLEOTIDE SEQUENCE [LARGE SCALE GENOMIC DNA]</scope>
    <source>
        <strain evidence="1 2">DS-2</strain>
    </source>
</reference>
<accession>W7QDJ1</accession>
<evidence type="ECO:0000313" key="2">
    <source>
        <dbReference type="Proteomes" id="UP000019276"/>
    </source>
</evidence>
<dbReference type="PATRIC" id="fig|1328313.3.peg.1110"/>
<organism evidence="1 2">
    <name type="scientific">Catenovulum agarivorans DS-2</name>
    <dbReference type="NCBI Taxonomy" id="1328313"/>
    <lineage>
        <taxon>Bacteria</taxon>
        <taxon>Pseudomonadati</taxon>
        <taxon>Pseudomonadota</taxon>
        <taxon>Gammaproteobacteria</taxon>
        <taxon>Alteromonadales</taxon>
        <taxon>Alteromonadaceae</taxon>
        <taxon>Catenovulum</taxon>
    </lineage>
</organism>
<comment type="caution">
    <text evidence="1">The sequence shown here is derived from an EMBL/GenBank/DDBJ whole genome shotgun (WGS) entry which is preliminary data.</text>
</comment>
<proteinExistence type="predicted"/>
<dbReference type="PROSITE" id="PS51257">
    <property type="entry name" value="PROKAR_LIPOPROTEIN"/>
    <property type="match status" value="1"/>
</dbReference>
<protein>
    <submittedName>
        <fullName evidence="1">Uncharacterized protein</fullName>
    </submittedName>
</protein>
<name>W7QDJ1_9ALTE</name>
<dbReference type="Gene3D" id="2.60.120.260">
    <property type="entry name" value="Galactose-binding domain-like"/>
    <property type="match status" value="1"/>
</dbReference>
<gene>
    <name evidence="1" type="ORF">DS2_05380</name>
</gene>
<evidence type="ECO:0000313" key="1">
    <source>
        <dbReference type="EMBL" id="EWH10974.1"/>
    </source>
</evidence>
<dbReference type="STRING" id="1328313.DS2_05380"/>
<dbReference type="EMBL" id="ARZY01000007">
    <property type="protein sequence ID" value="EWH10974.1"/>
    <property type="molecule type" value="Genomic_DNA"/>
</dbReference>